<evidence type="ECO:0000256" key="2">
    <source>
        <dbReference type="ARBA" id="ARBA00023157"/>
    </source>
</evidence>
<dbReference type="PROSITE" id="PS50835">
    <property type="entry name" value="IG_LIKE"/>
    <property type="match status" value="2"/>
</dbReference>
<dbReference type="PANTHER" id="PTHR45080:SF8">
    <property type="entry name" value="IG-LIKE DOMAIN-CONTAINING PROTEIN"/>
    <property type="match status" value="1"/>
</dbReference>
<reference evidence="8 9" key="1">
    <citation type="submission" date="2025-05" db="UniProtKB">
        <authorList>
            <consortium name="RefSeq"/>
        </authorList>
    </citation>
    <scope>IDENTIFICATION</scope>
</reference>
<dbReference type="InterPro" id="IPR003599">
    <property type="entry name" value="Ig_sub"/>
</dbReference>
<accession>A0ABM5ETH9</accession>
<feature type="domain" description="Ig-like" evidence="6">
    <location>
        <begin position="162"/>
        <end position="227"/>
    </location>
</feature>
<dbReference type="Pfam" id="PF13927">
    <property type="entry name" value="Ig_3"/>
    <property type="match status" value="1"/>
</dbReference>
<evidence type="ECO:0000313" key="7">
    <source>
        <dbReference type="Proteomes" id="UP001652642"/>
    </source>
</evidence>
<dbReference type="InterPro" id="IPR036179">
    <property type="entry name" value="Ig-like_dom_sf"/>
</dbReference>
<dbReference type="Proteomes" id="UP001652642">
    <property type="component" value="Chromosome 9"/>
</dbReference>
<dbReference type="InterPro" id="IPR003006">
    <property type="entry name" value="Ig/MHC_CS"/>
</dbReference>
<keyword evidence="4" id="KW-0812">Transmembrane</keyword>
<keyword evidence="2" id="KW-1015">Disulfide bond</keyword>
<dbReference type="InterPro" id="IPR003598">
    <property type="entry name" value="Ig_sub2"/>
</dbReference>
<evidence type="ECO:0000259" key="6">
    <source>
        <dbReference type="PROSITE" id="PS50835"/>
    </source>
</evidence>
<dbReference type="RefSeq" id="XP_072836463.1">
    <property type="nucleotide sequence ID" value="XM_072980362.1"/>
</dbReference>
<dbReference type="GeneID" id="110090687"/>
<proteinExistence type="predicted"/>
<dbReference type="InterPro" id="IPR050958">
    <property type="entry name" value="Cell_Adh-Cytoskel_Orgn"/>
</dbReference>
<evidence type="ECO:0000256" key="5">
    <source>
        <dbReference type="SAM" id="SignalP"/>
    </source>
</evidence>
<evidence type="ECO:0000256" key="4">
    <source>
        <dbReference type="SAM" id="Phobius"/>
    </source>
</evidence>
<feature type="domain" description="Ig-like" evidence="6">
    <location>
        <begin position="29"/>
        <end position="128"/>
    </location>
</feature>
<organism evidence="7 8">
    <name type="scientific">Pogona vitticeps</name>
    <name type="common">central bearded dragon</name>
    <dbReference type="NCBI Taxonomy" id="103695"/>
    <lineage>
        <taxon>Eukaryota</taxon>
        <taxon>Metazoa</taxon>
        <taxon>Chordata</taxon>
        <taxon>Craniata</taxon>
        <taxon>Vertebrata</taxon>
        <taxon>Euteleostomi</taxon>
        <taxon>Lepidosauria</taxon>
        <taxon>Squamata</taxon>
        <taxon>Bifurcata</taxon>
        <taxon>Unidentata</taxon>
        <taxon>Episquamata</taxon>
        <taxon>Toxicofera</taxon>
        <taxon>Iguania</taxon>
        <taxon>Acrodonta</taxon>
        <taxon>Agamidae</taxon>
        <taxon>Amphibolurinae</taxon>
        <taxon>Pogona</taxon>
    </lineage>
</organism>
<dbReference type="InterPro" id="IPR013783">
    <property type="entry name" value="Ig-like_fold"/>
</dbReference>
<dbReference type="PANTHER" id="PTHR45080">
    <property type="entry name" value="CONTACTIN 5"/>
    <property type="match status" value="1"/>
</dbReference>
<gene>
    <name evidence="8 9" type="primary">LOC110090687</name>
</gene>
<feature type="chain" id="PRO_5045028122" evidence="5">
    <location>
        <begin position="27"/>
        <end position="312"/>
    </location>
</feature>
<evidence type="ECO:0000256" key="1">
    <source>
        <dbReference type="ARBA" id="ARBA00022729"/>
    </source>
</evidence>
<dbReference type="SMART" id="SM00408">
    <property type="entry name" value="IGc2"/>
    <property type="match status" value="2"/>
</dbReference>
<dbReference type="SUPFAM" id="SSF48726">
    <property type="entry name" value="Immunoglobulin"/>
    <property type="match status" value="2"/>
</dbReference>
<keyword evidence="3" id="KW-0393">Immunoglobulin domain</keyword>
<keyword evidence="4" id="KW-1133">Transmembrane helix</keyword>
<dbReference type="SMART" id="SM00409">
    <property type="entry name" value="IG"/>
    <property type="match status" value="2"/>
</dbReference>
<keyword evidence="4" id="KW-0472">Membrane</keyword>
<sequence>MAQFGLPPGLCLLALGLTLAAPLTWAGSPIIRLIDQGGPLIEGSNVVLECLSEEGGEDLSGFTFQKYSKWLHSWITLNEATELRCWFYDVAVSHDDGRLLLTINDVQSWHTGLYRCASSNSTDNASFSNELDLQTEYLRSVYLSQANTWCGTVGNSITILAGKNLELRCLADASQPPLYEWTREGEDWIVASDALTLAKVTREQEGTYVCQAQHPTLPQLSKSKSIHLFVEGSKRAFTFDSVMSLSTPMLALVVALPAVLLVLVIMVIAFVIPRRRAKKKAAQEDAGQRTPIYKGSLDSVPSVVADTHPLVM</sequence>
<feature type="signal peptide" evidence="5">
    <location>
        <begin position="1"/>
        <end position="26"/>
    </location>
</feature>
<dbReference type="PROSITE" id="PS00290">
    <property type="entry name" value="IG_MHC"/>
    <property type="match status" value="1"/>
</dbReference>
<evidence type="ECO:0000313" key="8">
    <source>
        <dbReference type="RefSeq" id="XP_072836462.1"/>
    </source>
</evidence>
<dbReference type="Gene3D" id="2.60.40.10">
    <property type="entry name" value="Immunoglobulins"/>
    <property type="match status" value="2"/>
</dbReference>
<feature type="transmembrane region" description="Helical" evidence="4">
    <location>
        <begin position="249"/>
        <end position="272"/>
    </location>
</feature>
<dbReference type="InterPro" id="IPR007110">
    <property type="entry name" value="Ig-like_dom"/>
</dbReference>
<evidence type="ECO:0000256" key="3">
    <source>
        <dbReference type="ARBA" id="ARBA00023319"/>
    </source>
</evidence>
<evidence type="ECO:0000313" key="9">
    <source>
        <dbReference type="RefSeq" id="XP_072836463.1"/>
    </source>
</evidence>
<name>A0ABM5ETH9_9SAUR</name>
<keyword evidence="7" id="KW-1185">Reference proteome</keyword>
<dbReference type="Pfam" id="PF00047">
    <property type="entry name" value="ig"/>
    <property type="match status" value="1"/>
</dbReference>
<protein>
    <submittedName>
        <fullName evidence="8 9">Cell surface glycoprotein MUC18-like</fullName>
    </submittedName>
</protein>
<dbReference type="RefSeq" id="XP_072836462.1">
    <property type="nucleotide sequence ID" value="XM_072980361.1"/>
</dbReference>
<dbReference type="InterPro" id="IPR013151">
    <property type="entry name" value="Immunoglobulin_dom"/>
</dbReference>
<keyword evidence="1 5" id="KW-0732">Signal</keyword>